<reference evidence="2" key="1">
    <citation type="journal article" date="2014" name="Front. Microbiol.">
        <title>High frequency of phylogenetically diverse reductive dehalogenase-homologous genes in deep subseafloor sedimentary metagenomes.</title>
        <authorList>
            <person name="Kawai M."/>
            <person name="Futagami T."/>
            <person name="Toyoda A."/>
            <person name="Takaki Y."/>
            <person name="Nishi S."/>
            <person name="Hori S."/>
            <person name="Arai W."/>
            <person name="Tsubouchi T."/>
            <person name="Morono Y."/>
            <person name="Uchiyama I."/>
            <person name="Ito T."/>
            <person name="Fujiyama A."/>
            <person name="Inagaki F."/>
            <person name="Takami H."/>
        </authorList>
    </citation>
    <scope>NUCLEOTIDE SEQUENCE</scope>
    <source>
        <strain evidence="2">Expedition CK06-06</strain>
    </source>
</reference>
<accession>X0XP56</accession>
<feature type="non-terminal residue" evidence="2">
    <location>
        <position position="243"/>
    </location>
</feature>
<proteinExistence type="predicted"/>
<evidence type="ECO:0000256" key="1">
    <source>
        <dbReference type="SAM" id="MobiDB-lite"/>
    </source>
</evidence>
<feature type="region of interest" description="Disordered" evidence="1">
    <location>
        <begin position="1"/>
        <end position="20"/>
    </location>
</feature>
<dbReference type="EMBL" id="BARS01048497">
    <property type="protein sequence ID" value="GAG37117.1"/>
    <property type="molecule type" value="Genomic_DNA"/>
</dbReference>
<feature type="non-terminal residue" evidence="2">
    <location>
        <position position="1"/>
    </location>
</feature>
<sequence>GADWFQWNDEPPSGRGDGEDVNFGIVDIHDEPYEHMVEAIRETTPQLNYLHAKSFRDKGEDIWQEGMAERPVFGMPYLDGPVVVDGELCEWPAEAKLADLQYFETVGIERAEELTMPKVYLGWRDEGVYLGLEVFDKDVDGYILNEESMKHMWRSRSFDCVEFWLSTRPVEGDRKLYDQYCHDFMLIPEDDGTVMQWHHGGDMLEENLIPHPDIKRAIKGVSNGYIVEMFIPAKALNGFEPEG</sequence>
<dbReference type="Gene3D" id="3.20.20.80">
    <property type="entry name" value="Glycosidases"/>
    <property type="match status" value="1"/>
</dbReference>
<dbReference type="SUPFAM" id="SSF49344">
    <property type="entry name" value="CBD9-like"/>
    <property type="match status" value="1"/>
</dbReference>
<evidence type="ECO:0000313" key="2">
    <source>
        <dbReference type="EMBL" id="GAG37117.1"/>
    </source>
</evidence>
<organism evidence="2">
    <name type="scientific">marine sediment metagenome</name>
    <dbReference type="NCBI Taxonomy" id="412755"/>
    <lineage>
        <taxon>unclassified sequences</taxon>
        <taxon>metagenomes</taxon>
        <taxon>ecological metagenomes</taxon>
    </lineage>
</organism>
<dbReference type="CDD" id="cd00241">
    <property type="entry name" value="DOMON_like"/>
    <property type="match status" value="1"/>
</dbReference>
<gene>
    <name evidence="2" type="ORF">S01H1_72672</name>
</gene>
<dbReference type="Gene3D" id="2.60.40.1190">
    <property type="match status" value="1"/>
</dbReference>
<comment type="caution">
    <text evidence="2">The sequence shown here is derived from an EMBL/GenBank/DDBJ whole genome shotgun (WGS) entry which is preliminary data.</text>
</comment>
<protein>
    <submittedName>
        <fullName evidence="2">Uncharacterized protein</fullName>
    </submittedName>
</protein>
<dbReference type="AlphaFoldDB" id="X0XP56"/>
<name>X0XP56_9ZZZZ</name>